<dbReference type="HOGENOM" id="CLU_1947220_0_0_11"/>
<evidence type="ECO:0000256" key="1">
    <source>
        <dbReference type="SAM" id="Coils"/>
    </source>
</evidence>
<name>U7V262_9MICC</name>
<evidence type="ECO:0000313" key="3">
    <source>
        <dbReference type="Proteomes" id="UP000017174"/>
    </source>
</evidence>
<comment type="caution">
    <text evidence="2">The sequence shown here is derived from an EMBL/GenBank/DDBJ whole genome shotgun (WGS) entry which is preliminary data.</text>
</comment>
<dbReference type="AlphaFoldDB" id="U7V262"/>
<keyword evidence="1" id="KW-0175">Coiled coil</keyword>
<proteinExistence type="predicted"/>
<gene>
    <name evidence="2" type="ORF">HMPREF0742_02173</name>
</gene>
<dbReference type="Proteomes" id="UP000017174">
    <property type="component" value="Unassembled WGS sequence"/>
</dbReference>
<sequence>MLSLSADALESAAPEVLALLSELALLDAEDDAEALELALEDAEELALLLELLEADPPPQALSASTPAKARESRAGAFLYFIEGPFGSVYRCVSPPQTLIPTYVEPAYRQGVSLAATFTGAEPVSPLAGR</sequence>
<reference evidence="2 3" key="1">
    <citation type="submission" date="2013-08" db="EMBL/GenBank/DDBJ databases">
        <authorList>
            <person name="Weinstock G."/>
            <person name="Sodergren E."/>
            <person name="Wylie T."/>
            <person name="Fulton L."/>
            <person name="Fulton R."/>
            <person name="Fronick C."/>
            <person name="O'Laughlin M."/>
            <person name="Godfrey J."/>
            <person name="Miner T."/>
            <person name="Herter B."/>
            <person name="Appelbaum E."/>
            <person name="Cordes M."/>
            <person name="Lek S."/>
            <person name="Wollam A."/>
            <person name="Pepin K.H."/>
            <person name="Palsikar V.B."/>
            <person name="Mitreva M."/>
            <person name="Wilson R.K."/>
        </authorList>
    </citation>
    <scope>NUCLEOTIDE SEQUENCE [LARGE SCALE GENOMIC DNA]</scope>
    <source>
        <strain evidence="2 3">F0184</strain>
    </source>
</reference>
<accession>U7V262</accession>
<dbReference type="EMBL" id="AXZG01000059">
    <property type="protein sequence ID" value="ERT64813.1"/>
    <property type="molecule type" value="Genomic_DNA"/>
</dbReference>
<evidence type="ECO:0000313" key="2">
    <source>
        <dbReference type="EMBL" id="ERT64813.1"/>
    </source>
</evidence>
<organism evidence="2 3">
    <name type="scientific">Rothia aeria F0184</name>
    <dbReference type="NCBI Taxonomy" id="888019"/>
    <lineage>
        <taxon>Bacteria</taxon>
        <taxon>Bacillati</taxon>
        <taxon>Actinomycetota</taxon>
        <taxon>Actinomycetes</taxon>
        <taxon>Micrococcales</taxon>
        <taxon>Micrococcaceae</taxon>
        <taxon>Rothia</taxon>
    </lineage>
</organism>
<feature type="coiled-coil region" evidence="1">
    <location>
        <begin position="25"/>
        <end position="55"/>
    </location>
</feature>
<protein>
    <submittedName>
        <fullName evidence="2">Uncharacterized protein</fullName>
    </submittedName>
</protein>